<dbReference type="AlphaFoldDB" id="A0A0E9R082"/>
<sequence>MKLMIDAHRKSITIPLVIEIFLKLFLKAKTSRNDYLPWRVI</sequence>
<name>A0A0E9R082_ANGAN</name>
<accession>A0A0E9R082</accession>
<proteinExistence type="predicted"/>
<protein>
    <submittedName>
        <fullName evidence="1">Uncharacterized protein</fullName>
    </submittedName>
</protein>
<reference evidence="1" key="1">
    <citation type="submission" date="2014-11" db="EMBL/GenBank/DDBJ databases">
        <authorList>
            <person name="Amaro Gonzalez C."/>
        </authorList>
    </citation>
    <scope>NUCLEOTIDE SEQUENCE</scope>
</reference>
<evidence type="ECO:0000313" key="1">
    <source>
        <dbReference type="EMBL" id="JAH21880.1"/>
    </source>
</evidence>
<reference evidence="1" key="2">
    <citation type="journal article" date="2015" name="Fish Shellfish Immunol.">
        <title>Early steps in the European eel (Anguilla anguilla)-Vibrio vulnificus interaction in the gills: Role of the RtxA13 toxin.</title>
        <authorList>
            <person name="Callol A."/>
            <person name="Pajuelo D."/>
            <person name="Ebbesson L."/>
            <person name="Teles M."/>
            <person name="MacKenzie S."/>
            <person name="Amaro C."/>
        </authorList>
    </citation>
    <scope>NUCLEOTIDE SEQUENCE</scope>
</reference>
<organism evidence="1">
    <name type="scientific">Anguilla anguilla</name>
    <name type="common">European freshwater eel</name>
    <name type="synonym">Muraena anguilla</name>
    <dbReference type="NCBI Taxonomy" id="7936"/>
    <lineage>
        <taxon>Eukaryota</taxon>
        <taxon>Metazoa</taxon>
        <taxon>Chordata</taxon>
        <taxon>Craniata</taxon>
        <taxon>Vertebrata</taxon>
        <taxon>Euteleostomi</taxon>
        <taxon>Actinopterygii</taxon>
        <taxon>Neopterygii</taxon>
        <taxon>Teleostei</taxon>
        <taxon>Anguilliformes</taxon>
        <taxon>Anguillidae</taxon>
        <taxon>Anguilla</taxon>
    </lineage>
</organism>
<dbReference type="EMBL" id="GBXM01086697">
    <property type="protein sequence ID" value="JAH21880.1"/>
    <property type="molecule type" value="Transcribed_RNA"/>
</dbReference>